<accession>A0ABX4HA89</accession>
<feature type="transmembrane region" description="Helical" evidence="1">
    <location>
        <begin position="96"/>
        <end position="123"/>
    </location>
</feature>
<dbReference type="RefSeq" id="WP_095535595.1">
    <property type="nucleotide sequence ID" value="NZ_NSGO01000005.1"/>
</dbReference>
<dbReference type="Proteomes" id="UP000218281">
    <property type="component" value="Unassembled WGS sequence"/>
</dbReference>
<sequence>MNALANFTTNWVQKYLPDAFILAIFLTFIVIAAAIGFTDSGIIDVVGYWGDGFSNLFVFAMQMALVLLTGFVLALSPFVEKLLGKLTDIPKKPNHAYALTAAISFACCYLNWGLGLVVGALVAREMGKKVKGVHFPLVVAAAYSAELVRGPSSAIPVVMATPDNFMFDEVGLIPITDTLYSWWNLLITALIFATIIGFYLIMRVPENEAVAFVDTVDEEHVHEELSDEPTFAERLDNSRFLLMLLGVLPLAYLINYFVAEGLNINLNTVILLFLTLALFAHRSVKDFLNAVQEAITSTRGIILQFPLYAGVAGIMSDSGLVETFSNAFISIANSTTFPLLTFLSAGLVNVFIPSGGGQWAIQGPVMLQAAESMGASIPQTIMAFAWGDAWTNQIQPFWALPLLGVAGLNARSIMGYCILWLVITGVIICTGFILLTLL</sequence>
<keyword evidence="1" id="KW-0812">Transmembrane</keyword>
<feature type="transmembrane region" description="Helical" evidence="1">
    <location>
        <begin position="180"/>
        <end position="201"/>
    </location>
</feature>
<protein>
    <submittedName>
        <fullName evidence="2">Serine--pyruvate aminotransferase</fullName>
    </submittedName>
</protein>
<evidence type="ECO:0000313" key="2">
    <source>
        <dbReference type="EMBL" id="PAT06097.1"/>
    </source>
</evidence>
<organism evidence="2 3">
    <name type="scientific">Corynebacterium hadale</name>
    <dbReference type="NCBI Taxonomy" id="2026255"/>
    <lineage>
        <taxon>Bacteria</taxon>
        <taxon>Bacillati</taxon>
        <taxon>Actinomycetota</taxon>
        <taxon>Actinomycetes</taxon>
        <taxon>Mycobacteriales</taxon>
        <taxon>Corynebacteriaceae</taxon>
        <taxon>Corynebacterium</taxon>
    </lineage>
</organism>
<feature type="transmembrane region" description="Helical" evidence="1">
    <location>
        <begin position="413"/>
        <end position="435"/>
    </location>
</feature>
<evidence type="ECO:0000256" key="1">
    <source>
        <dbReference type="SAM" id="Phobius"/>
    </source>
</evidence>
<feature type="transmembrane region" description="Helical" evidence="1">
    <location>
        <begin position="240"/>
        <end position="258"/>
    </location>
</feature>
<feature type="transmembrane region" description="Helical" evidence="1">
    <location>
        <begin position="327"/>
        <end position="352"/>
    </location>
</feature>
<dbReference type="InterPro" id="IPR006160">
    <property type="entry name" value="SCFA_transpt_AtoE"/>
</dbReference>
<keyword evidence="3" id="KW-1185">Reference proteome</keyword>
<reference evidence="2 3" key="1">
    <citation type="submission" date="2017-08" db="EMBL/GenBank/DDBJ databases">
        <title>Whole genome sequences of 6 clinical strains closest to Corynebacterium imitans.</title>
        <authorList>
            <person name="Bernier A.-M."/>
            <person name="Burdz T."/>
            <person name="Bernard K."/>
        </authorList>
    </citation>
    <scope>NUCLEOTIDE SEQUENCE [LARGE SCALE GENOMIC DNA]</scope>
    <source>
        <strain evidence="2 3">NML93-0607</strain>
    </source>
</reference>
<dbReference type="EMBL" id="NSGO01000005">
    <property type="protein sequence ID" value="PAT06097.1"/>
    <property type="molecule type" value="Genomic_DNA"/>
</dbReference>
<keyword evidence="2" id="KW-0808">Transferase</keyword>
<keyword evidence="2" id="KW-0032">Aminotransferase</keyword>
<feature type="transmembrane region" description="Helical" evidence="1">
    <location>
        <begin position="56"/>
        <end position="76"/>
    </location>
</feature>
<name>A0ABX4HA89_9CORY</name>
<dbReference type="PANTHER" id="PTHR41983:SF2">
    <property type="entry name" value="SHORT-CHAIN FATTY ACID TRANSPORTER-RELATED"/>
    <property type="match status" value="1"/>
</dbReference>
<dbReference type="Pfam" id="PF02667">
    <property type="entry name" value="SCFA_trans"/>
    <property type="match status" value="1"/>
</dbReference>
<proteinExistence type="predicted"/>
<dbReference type="GO" id="GO:0008483">
    <property type="term" value="F:transaminase activity"/>
    <property type="evidence" value="ECO:0007669"/>
    <property type="project" value="UniProtKB-KW"/>
</dbReference>
<gene>
    <name evidence="2" type="ORF">CKJ81_05960</name>
</gene>
<feature type="transmembrane region" description="Helical" evidence="1">
    <location>
        <begin position="20"/>
        <end position="49"/>
    </location>
</feature>
<keyword evidence="1" id="KW-1133">Transmembrane helix</keyword>
<keyword evidence="1" id="KW-0472">Membrane</keyword>
<dbReference type="PANTHER" id="PTHR41983">
    <property type="entry name" value="SHORT-CHAIN FATTY ACID TRANSPORTER-RELATED"/>
    <property type="match status" value="1"/>
</dbReference>
<feature type="transmembrane region" description="Helical" evidence="1">
    <location>
        <begin position="301"/>
        <end position="321"/>
    </location>
</feature>
<comment type="caution">
    <text evidence="2">The sequence shown here is derived from an EMBL/GenBank/DDBJ whole genome shotgun (WGS) entry which is preliminary data.</text>
</comment>
<evidence type="ECO:0000313" key="3">
    <source>
        <dbReference type="Proteomes" id="UP000218281"/>
    </source>
</evidence>
<feature type="transmembrane region" description="Helical" evidence="1">
    <location>
        <begin position="264"/>
        <end position="280"/>
    </location>
</feature>